<sequence>MGSRPDMREYLMQTASEIMIAKDSSEVSLSEIAEKANHSPALVQYHFGNKQGLLHAILERDGRRALAQLHELMDLDLPAVEKLRIHISGLVSAYQRAPYLNRLIHYMIQSEDQEVSGKVFTVFIEPLAKFYEVILAEGVASGQFRDIPPMHLFFIVTGASDQLFYRSNTLRVFGISEVTEEVKKDYVRSVTGIILGGLLVDPGAAARIQL</sequence>
<evidence type="ECO:0000313" key="7">
    <source>
        <dbReference type="Proteomes" id="UP000028411"/>
    </source>
</evidence>
<dbReference type="SUPFAM" id="SSF46689">
    <property type="entry name" value="Homeodomain-like"/>
    <property type="match status" value="1"/>
</dbReference>
<proteinExistence type="predicted"/>
<evidence type="ECO:0000313" key="6">
    <source>
        <dbReference type="EMBL" id="KEQ53411.1"/>
    </source>
</evidence>
<dbReference type="AlphaFoldDB" id="A0A081RDY8"/>
<feature type="domain" description="HTH tetR-type" evidence="5">
    <location>
        <begin position="5"/>
        <end position="65"/>
    </location>
</feature>
<dbReference type="eggNOG" id="COG1309">
    <property type="taxonomic scope" value="Bacteria"/>
</dbReference>
<name>A0A081RDY8_SPHCR</name>
<dbReference type="InterPro" id="IPR009057">
    <property type="entry name" value="Homeodomain-like_sf"/>
</dbReference>
<dbReference type="InterPro" id="IPR011075">
    <property type="entry name" value="TetR_C"/>
</dbReference>
<dbReference type="PANTHER" id="PTHR30055">
    <property type="entry name" value="HTH-TYPE TRANSCRIPTIONAL REGULATOR RUTR"/>
    <property type="match status" value="1"/>
</dbReference>
<dbReference type="Pfam" id="PF00440">
    <property type="entry name" value="TetR_N"/>
    <property type="match status" value="1"/>
</dbReference>
<comment type="caution">
    <text evidence="6">The sequence shown here is derived from an EMBL/GenBank/DDBJ whole genome shotgun (WGS) entry which is preliminary data.</text>
</comment>
<dbReference type="Proteomes" id="UP000028411">
    <property type="component" value="Unassembled WGS sequence"/>
</dbReference>
<dbReference type="RefSeq" id="WP_051749726.1">
    <property type="nucleotide sequence ID" value="NZ_JFHR01000023.1"/>
</dbReference>
<accession>A0A081RDY8</accession>
<evidence type="ECO:0000256" key="2">
    <source>
        <dbReference type="ARBA" id="ARBA00023125"/>
    </source>
</evidence>
<gene>
    <name evidence="6" type="ORF">BV95_02274</name>
</gene>
<dbReference type="InterPro" id="IPR036271">
    <property type="entry name" value="Tet_transcr_reg_TetR-rel_C_sf"/>
</dbReference>
<dbReference type="OrthoDB" id="2356263at2"/>
<keyword evidence="1" id="KW-0805">Transcription regulation</keyword>
<feature type="DNA-binding region" description="H-T-H motif" evidence="4">
    <location>
        <begin position="28"/>
        <end position="47"/>
    </location>
</feature>
<dbReference type="EMBL" id="JFHR01000023">
    <property type="protein sequence ID" value="KEQ53411.1"/>
    <property type="molecule type" value="Genomic_DNA"/>
</dbReference>
<dbReference type="InterPro" id="IPR001647">
    <property type="entry name" value="HTH_TetR"/>
</dbReference>
<dbReference type="Pfam" id="PF14514">
    <property type="entry name" value="TetR_C_9"/>
    <property type="match status" value="1"/>
</dbReference>
<keyword evidence="2 4" id="KW-0238">DNA-binding</keyword>
<evidence type="ECO:0000256" key="3">
    <source>
        <dbReference type="ARBA" id="ARBA00023163"/>
    </source>
</evidence>
<dbReference type="SUPFAM" id="SSF48498">
    <property type="entry name" value="Tetracyclin repressor-like, C-terminal domain"/>
    <property type="match status" value="1"/>
</dbReference>
<dbReference type="Gene3D" id="1.10.357.10">
    <property type="entry name" value="Tetracycline Repressor, domain 2"/>
    <property type="match status" value="1"/>
</dbReference>
<evidence type="ECO:0000259" key="5">
    <source>
        <dbReference type="PROSITE" id="PS50977"/>
    </source>
</evidence>
<organism evidence="6 7">
    <name type="scientific">Sphingobium chlorophenolicum</name>
    <dbReference type="NCBI Taxonomy" id="46429"/>
    <lineage>
        <taxon>Bacteria</taxon>
        <taxon>Pseudomonadati</taxon>
        <taxon>Pseudomonadota</taxon>
        <taxon>Alphaproteobacteria</taxon>
        <taxon>Sphingomonadales</taxon>
        <taxon>Sphingomonadaceae</taxon>
        <taxon>Sphingobium</taxon>
    </lineage>
</organism>
<keyword evidence="3" id="KW-0804">Transcription</keyword>
<dbReference type="InterPro" id="IPR050109">
    <property type="entry name" value="HTH-type_TetR-like_transc_reg"/>
</dbReference>
<dbReference type="PANTHER" id="PTHR30055:SF181">
    <property type="entry name" value="BLR6905 PROTEIN"/>
    <property type="match status" value="1"/>
</dbReference>
<dbReference type="GO" id="GO:0000976">
    <property type="term" value="F:transcription cis-regulatory region binding"/>
    <property type="evidence" value="ECO:0007669"/>
    <property type="project" value="TreeGrafter"/>
</dbReference>
<protein>
    <submittedName>
        <fullName evidence="6">Regulatory protein TetR</fullName>
    </submittedName>
</protein>
<dbReference type="PATRIC" id="fig|46429.4.peg.2251"/>
<dbReference type="PROSITE" id="PS50977">
    <property type="entry name" value="HTH_TETR_2"/>
    <property type="match status" value="1"/>
</dbReference>
<reference evidence="6 7" key="1">
    <citation type="submission" date="2014-02" db="EMBL/GenBank/DDBJ databases">
        <title>Whole genome sequence of Sphingobium chlorophenolicum NBRC 16172.</title>
        <authorList>
            <person name="Gan H.M."/>
            <person name="Gan H.Y."/>
            <person name="Chew T.H."/>
            <person name="Savka M.A."/>
        </authorList>
    </citation>
    <scope>NUCLEOTIDE SEQUENCE [LARGE SCALE GENOMIC DNA]</scope>
    <source>
        <strain evidence="6 7">NBRC 16172</strain>
    </source>
</reference>
<evidence type="ECO:0000256" key="4">
    <source>
        <dbReference type="PROSITE-ProRule" id="PRU00335"/>
    </source>
</evidence>
<evidence type="ECO:0000256" key="1">
    <source>
        <dbReference type="ARBA" id="ARBA00023015"/>
    </source>
</evidence>
<dbReference type="GO" id="GO:0003700">
    <property type="term" value="F:DNA-binding transcription factor activity"/>
    <property type="evidence" value="ECO:0007669"/>
    <property type="project" value="TreeGrafter"/>
</dbReference>